<evidence type="ECO:0000313" key="7">
    <source>
        <dbReference type="Proteomes" id="UP000292274"/>
    </source>
</evidence>
<dbReference type="InterPro" id="IPR036291">
    <property type="entry name" value="NAD(P)-bd_dom_sf"/>
</dbReference>
<dbReference type="GO" id="GO:0005737">
    <property type="term" value="C:cytoplasm"/>
    <property type="evidence" value="ECO:0007669"/>
    <property type="project" value="TreeGrafter"/>
</dbReference>
<dbReference type="SUPFAM" id="SSF48179">
    <property type="entry name" value="6-phosphogluconate dehydrogenase C-terminal domain-like"/>
    <property type="match status" value="1"/>
</dbReference>
<dbReference type="Pfam" id="PF08546">
    <property type="entry name" value="ApbA_C"/>
    <property type="match status" value="1"/>
</dbReference>
<dbReference type="InterPro" id="IPR008927">
    <property type="entry name" value="6-PGluconate_DH-like_C_sf"/>
</dbReference>
<organism evidence="6 7">
    <name type="scientific">Micromonospora zingiberis</name>
    <dbReference type="NCBI Taxonomy" id="2053011"/>
    <lineage>
        <taxon>Bacteria</taxon>
        <taxon>Bacillati</taxon>
        <taxon>Actinomycetota</taxon>
        <taxon>Actinomycetes</taxon>
        <taxon>Micromonosporales</taxon>
        <taxon>Micromonosporaceae</taxon>
        <taxon>Micromonospora</taxon>
    </lineage>
</organism>
<comment type="caution">
    <text evidence="6">The sequence shown here is derived from an EMBL/GenBank/DDBJ whole genome shotgun (WGS) entry which is preliminary data.</text>
</comment>
<evidence type="ECO:0000256" key="1">
    <source>
        <dbReference type="ARBA" id="ARBA00007870"/>
    </source>
</evidence>
<accession>A0A4V2LWJ1</accession>
<comment type="similarity">
    <text evidence="1">Belongs to the ketopantoate reductase family.</text>
</comment>
<dbReference type="Gene3D" id="1.10.1040.10">
    <property type="entry name" value="N-(1-d-carboxylethyl)-l-norvaline Dehydrogenase, domain 2"/>
    <property type="match status" value="1"/>
</dbReference>
<dbReference type="OrthoDB" id="9770030at2"/>
<dbReference type="SUPFAM" id="SSF51735">
    <property type="entry name" value="NAD(P)-binding Rossmann-fold domains"/>
    <property type="match status" value="1"/>
</dbReference>
<sequence>MPAGWATDGEAYRMTQTYQSRRIVIIGPGATGGAIAAELHDVGVEVLLVARGDEYEAINRHGLRYHTTDGVRELRIPVVDGPAGAELRPTDILLIATKAQDVEPALRAWAWQPVSHPDGSTTPAARTLPLLTIQNGLNTERVALRWFATVYAAAIGCPAGKEGPGEVLNFGAAARVLCWLGRYHGGSDAQRREIATLLRQAAPIRVQEVQDVVAWKAWKLGYNTVNALEPVFTASALRDELRQRLRREALDVFAAMGIRPVDPYHDSSSELDFALIAPQPVPGRTRAGNSTLQSFLRGATLESDYLNGEVVLLGRLHGVPTPLNAALQELVQQAAAESRAPGALGDDAIRELLDGAPVGQESA</sequence>
<feature type="domain" description="Ketopantoate reductase C-terminal" evidence="5">
    <location>
        <begin position="218"/>
        <end position="333"/>
    </location>
</feature>
<dbReference type="PANTHER" id="PTHR43765:SF2">
    <property type="entry name" value="2-DEHYDROPANTOATE 2-REDUCTASE"/>
    <property type="match status" value="1"/>
</dbReference>
<dbReference type="InterPro" id="IPR013752">
    <property type="entry name" value="KPA_reductase"/>
</dbReference>
<keyword evidence="7" id="KW-1185">Reference proteome</keyword>
<dbReference type="Proteomes" id="UP000292274">
    <property type="component" value="Unassembled WGS sequence"/>
</dbReference>
<dbReference type="InterPro" id="IPR050838">
    <property type="entry name" value="Ketopantoate_reductase"/>
</dbReference>
<keyword evidence="3" id="KW-0560">Oxidoreductase</keyword>
<gene>
    <name evidence="6" type="ORF">E0H26_13865</name>
</gene>
<evidence type="ECO:0000256" key="3">
    <source>
        <dbReference type="ARBA" id="ARBA00023002"/>
    </source>
</evidence>
<dbReference type="EMBL" id="SJJR01000008">
    <property type="protein sequence ID" value="TCB96715.1"/>
    <property type="molecule type" value="Genomic_DNA"/>
</dbReference>
<protein>
    <submittedName>
        <fullName evidence="6">Ketopantoate reductase family protein</fullName>
    </submittedName>
</protein>
<evidence type="ECO:0000256" key="2">
    <source>
        <dbReference type="ARBA" id="ARBA00022857"/>
    </source>
</evidence>
<dbReference type="AlphaFoldDB" id="A0A4V2LWJ1"/>
<dbReference type="PANTHER" id="PTHR43765">
    <property type="entry name" value="2-DEHYDROPANTOATE 2-REDUCTASE-RELATED"/>
    <property type="match status" value="1"/>
</dbReference>
<dbReference type="InterPro" id="IPR013328">
    <property type="entry name" value="6PGD_dom2"/>
</dbReference>
<dbReference type="InterPro" id="IPR013332">
    <property type="entry name" value="KPR_N"/>
</dbReference>
<keyword evidence="2" id="KW-0521">NADP</keyword>
<feature type="domain" description="Ketopantoate reductase N-terminal" evidence="4">
    <location>
        <begin position="23"/>
        <end position="171"/>
    </location>
</feature>
<dbReference type="Pfam" id="PF02558">
    <property type="entry name" value="ApbA"/>
    <property type="match status" value="1"/>
</dbReference>
<dbReference type="Gene3D" id="3.40.50.720">
    <property type="entry name" value="NAD(P)-binding Rossmann-like Domain"/>
    <property type="match status" value="1"/>
</dbReference>
<proteinExistence type="inferred from homology"/>
<name>A0A4V2LWJ1_9ACTN</name>
<dbReference type="GO" id="GO:0008677">
    <property type="term" value="F:2-dehydropantoate 2-reductase activity"/>
    <property type="evidence" value="ECO:0007669"/>
    <property type="project" value="TreeGrafter"/>
</dbReference>
<reference evidence="6 7" key="1">
    <citation type="submission" date="2019-02" db="EMBL/GenBank/DDBJ databases">
        <title>Jishengella sp. nov., isolated from a root of Zingiber montanum.</title>
        <authorList>
            <person name="Kuncharoen N."/>
            <person name="Kudo T."/>
            <person name="Masahiro Y."/>
            <person name="Ohkuma M."/>
            <person name="Tanasupawat S."/>
        </authorList>
    </citation>
    <scope>NUCLEOTIDE SEQUENCE [LARGE SCALE GENOMIC DNA]</scope>
    <source>
        <strain evidence="6 7">PLAI 1-1</strain>
    </source>
</reference>
<evidence type="ECO:0000259" key="5">
    <source>
        <dbReference type="Pfam" id="PF08546"/>
    </source>
</evidence>
<evidence type="ECO:0000313" key="6">
    <source>
        <dbReference type="EMBL" id="TCB96715.1"/>
    </source>
</evidence>
<dbReference type="GO" id="GO:0050661">
    <property type="term" value="F:NADP binding"/>
    <property type="evidence" value="ECO:0007669"/>
    <property type="project" value="TreeGrafter"/>
</dbReference>
<evidence type="ECO:0000259" key="4">
    <source>
        <dbReference type="Pfam" id="PF02558"/>
    </source>
</evidence>